<feature type="domain" description="DUF302" evidence="2">
    <location>
        <begin position="57"/>
        <end position="119"/>
    </location>
</feature>
<evidence type="ECO:0000313" key="3">
    <source>
        <dbReference type="EMBL" id="QIE57947.1"/>
    </source>
</evidence>
<accession>A0A7M3T7G6</accession>
<name>A0A7M3T7G6_9RHOB</name>
<dbReference type="PANTHER" id="PTHR38342">
    <property type="entry name" value="SLR5037 PROTEIN"/>
    <property type="match status" value="1"/>
</dbReference>
<dbReference type="InterPro" id="IPR005180">
    <property type="entry name" value="DUF302"/>
</dbReference>
<dbReference type="EMBL" id="CP049056">
    <property type="protein sequence ID" value="QIE57947.1"/>
    <property type="molecule type" value="Genomic_DNA"/>
</dbReference>
<keyword evidence="1" id="KW-0732">Signal</keyword>
<dbReference type="KEGG" id="hdh:G5B40_17055"/>
<reference evidence="3 4" key="1">
    <citation type="submission" date="2020-02" db="EMBL/GenBank/DDBJ databases">
        <title>complete genome sequence of Rhodobacteraceae bacterium.</title>
        <authorList>
            <person name="Park J."/>
            <person name="Kim Y.-S."/>
            <person name="Kim K.-H."/>
        </authorList>
    </citation>
    <scope>NUCLEOTIDE SEQUENCE [LARGE SCALE GENOMIC DNA]</scope>
    <source>
        <strain evidence="3 4">RR4-56</strain>
    </source>
</reference>
<keyword evidence="4" id="KW-1185">Reference proteome</keyword>
<dbReference type="AlphaFoldDB" id="A0A7M3T7G6"/>
<dbReference type="InterPro" id="IPR035923">
    <property type="entry name" value="TT1751-like_sf"/>
</dbReference>
<dbReference type="Gene3D" id="3.30.310.70">
    <property type="entry name" value="TT1751-like domain"/>
    <property type="match status" value="1"/>
</dbReference>
<dbReference type="Pfam" id="PF03625">
    <property type="entry name" value="DUF302"/>
    <property type="match status" value="1"/>
</dbReference>
<proteinExistence type="predicted"/>
<organism evidence="3 4">
    <name type="scientific">Pikeienuella piscinae</name>
    <dbReference type="NCBI Taxonomy" id="2748098"/>
    <lineage>
        <taxon>Bacteria</taxon>
        <taxon>Pseudomonadati</taxon>
        <taxon>Pseudomonadota</taxon>
        <taxon>Alphaproteobacteria</taxon>
        <taxon>Rhodobacterales</taxon>
        <taxon>Paracoccaceae</taxon>
        <taxon>Pikeienuella</taxon>
    </lineage>
</organism>
<feature type="signal peptide" evidence="1">
    <location>
        <begin position="1"/>
        <end position="22"/>
    </location>
</feature>
<protein>
    <submittedName>
        <fullName evidence="3">DUF302 domain-containing protein</fullName>
    </submittedName>
</protein>
<dbReference type="CDD" id="cd14797">
    <property type="entry name" value="DUF302"/>
    <property type="match status" value="1"/>
</dbReference>
<evidence type="ECO:0000313" key="4">
    <source>
        <dbReference type="Proteomes" id="UP000503336"/>
    </source>
</evidence>
<feature type="chain" id="PRO_5029701653" evidence="1">
    <location>
        <begin position="23"/>
        <end position="152"/>
    </location>
</feature>
<sequence length="152" mass="15727">MSLPALAVALFCVAIAPHSSNAADALLRVKSDADVPQSVARLTEAAEAAGAKVFIVIDHQAGATSVDIPLRPTTLVLFGNPKIGSPAMVEAQTMGLEVPLRVLVFEDEAGDVWLAYENPADQATRRGVRADNPSIVKMQGALAKLTAAGAGQ</sequence>
<evidence type="ECO:0000259" key="2">
    <source>
        <dbReference type="Pfam" id="PF03625"/>
    </source>
</evidence>
<dbReference type="Proteomes" id="UP000503336">
    <property type="component" value="Chromosome"/>
</dbReference>
<dbReference type="SUPFAM" id="SSF103247">
    <property type="entry name" value="TT1751-like"/>
    <property type="match status" value="1"/>
</dbReference>
<evidence type="ECO:0000256" key="1">
    <source>
        <dbReference type="SAM" id="SignalP"/>
    </source>
</evidence>
<gene>
    <name evidence="3" type="ORF">G5B40_17055</name>
</gene>
<dbReference type="PANTHER" id="PTHR38342:SF2">
    <property type="entry name" value="INNER MEMBRANE OR EXPORTED"/>
    <property type="match status" value="1"/>
</dbReference>